<feature type="region of interest" description="Disordered" evidence="4">
    <location>
        <begin position="180"/>
        <end position="256"/>
    </location>
</feature>
<feature type="non-terminal residue" evidence="6">
    <location>
        <position position="415"/>
    </location>
</feature>
<dbReference type="GO" id="GO:0002142">
    <property type="term" value="C:stereocilia ankle link complex"/>
    <property type="evidence" value="ECO:0007669"/>
    <property type="project" value="TreeGrafter"/>
</dbReference>
<dbReference type="SMART" id="SM00228">
    <property type="entry name" value="PDZ"/>
    <property type="match status" value="1"/>
</dbReference>
<name>A0A087UQK6_STEMI</name>
<dbReference type="InterPro" id="IPR051844">
    <property type="entry name" value="USH2_Complex_Protein"/>
</dbReference>
<reference evidence="6 7" key="1">
    <citation type="submission" date="2013-11" db="EMBL/GenBank/DDBJ databases">
        <title>Genome sequencing of Stegodyphus mimosarum.</title>
        <authorList>
            <person name="Bechsgaard J."/>
        </authorList>
    </citation>
    <scope>NUCLEOTIDE SEQUENCE [LARGE SCALE GENOMIC DNA]</scope>
</reference>
<dbReference type="Proteomes" id="UP000054359">
    <property type="component" value="Unassembled WGS sequence"/>
</dbReference>
<proteinExistence type="predicted"/>
<evidence type="ECO:0000256" key="4">
    <source>
        <dbReference type="SAM" id="MobiDB-lite"/>
    </source>
</evidence>
<keyword evidence="3" id="KW-0966">Cell projection</keyword>
<dbReference type="PANTHER" id="PTHR23116:SF36">
    <property type="entry name" value="HARMONIN"/>
    <property type="match status" value="1"/>
</dbReference>
<dbReference type="PANTHER" id="PTHR23116">
    <property type="entry name" value="PDZ DOMAIN CONTAINING WHIRLIN AND HARMONIN-RELATED"/>
    <property type="match status" value="1"/>
</dbReference>
<dbReference type="Pfam" id="PF00595">
    <property type="entry name" value="PDZ"/>
    <property type="match status" value="1"/>
</dbReference>
<evidence type="ECO:0000256" key="2">
    <source>
        <dbReference type="ARBA" id="ARBA00022737"/>
    </source>
</evidence>
<feature type="region of interest" description="Disordered" evidence="4">
    <location>
        <begin position="71"/>
        <end position="162"/>
    </location>
</feature>
<keyword evidence="7" id="KW-1185">Reference proteome</keyword>
<feature type="compositionally biased region" description="Polar residues" evidence="4">
    <location>
        <begin position="71"/>
        <end position="97"/>
    </location>
</feature>
<evidence type="ECO:0000256" key="3">
    <source>
        <dbReference type="ARBA" id="ARBA00023273"/>
    </source>
</evidence>
<dbReference type="OMA" id="MQHEMLM"/>
<protein>
    <submittedName>
        <fullName evidence="6">Harmonin</fullName>
    </submittedName>
</protein>
<feature type="compositionally biased region" description="Polar residues" evidence="4">
    <location>
        <begin position="203"/>
        <end position="219"/>
    </location>
</feature>
<feature type="compositionally biased region" description="Basic and acidic residues" evidence="4">
    <location>
        <begin position="247"/>
        <end position="256"/>
    </location>
</feature>
<comment type="subcellular location">
    <subcellularLocation>
        <location evidence="1">Cell projection</location>
    </subcellularLocation>
</comment>
<dbReference type="InterPro" id="IPR001478">
    <property type="entry name" value="PDZ"/>
</dbReference>
<dbReference type="AlphaFoldDB" id="A0A087UQK6"/>
<dbReference type="InterPro" id="IPR036034">
    <property type="entry name" value="PDZ_sf"/>
</dbReference>
<dbReference type="GO" id="GO:0005929">
    <property type="term" value="C:cilium"/>
    <property type="evidence" value="ECO:0007669"/>
    <property type="project" value="TreeGrafter"/>
</dbReference>
<accession>A0A087UQK6</accession>
<evidence type="ECO:0000259" key="5">
    <source>
        <dbReference type="PROSITE" id="PS50106"/>
    </source>
</evidence>
<feature type="region of interest" description="Disordered" evidence="4">
    <location>
        <begin position="285"/>
        <end position="397"/>
    </location>
</feature>
<dbReference type="PROSITE" id="PS50106">
    <property type="entry name" value="PDZ"/>
    <property type="match status" value="1"/>
</dbReference>
<dbReference type="STRING" id="407821.A0A087UQK6"/>
<sequence>MPGIFMCTVKERGIADQAGLQVGDQILDMNGTSFQDLKLSEAVALMKSAKDIRLTVKKGAGISLFLDNGSTSQLSNSNKNDDTVSTTRSLSEGLSTTLKDHEFSGSCSSKSEGSSFQSSVSSDSEKDYSISEESTFEGLPKNSKWPHHKMNPSASTTEEDSWILEEKRSLEEGRRKLAEEKRRLEEEKRKLELEKSSSSSSSQPPSLEDNTSRDNSFLNELQKVAARMNTKENRNDFTKNGSAGKLNRPDGFKGRRCKEDAVKRMQHEMLMEEFREAHRKMFGQHSVLAMDENENEKDSVTSNSCKVLAKSKGKPPPPPPPKGGENSTECQKVTVNGQVPSFQSQTLPRFDKSSNSEEKPSDSNEHAKSSALTFSNGFKTAVTEKGRQPEKISSNTKSKYKTGALVEVTPWTTRL</sequence>
<dbReference type="Gene3D" id="2.30.42.10">
    <property type="match status" value="1"/>
</dbReference>
<evidence type="ECO:0000256" key="1">
    <source>
        <dbReference type="ARBA" id="ARBA00004316"/>
    </source>
</evidence>
<feature type="compositionally biased region" description="Basic and acidic residues" evidence="4">
    <location>
        <begin position="349"/>
        <end position="368"/>
    </location>
</feature>
<feature type="compositionally biased region" description="Low complexity" evidence="4">
    <location>
        <begin position="104"/>
        <end position="122"/>
    </location>
</feature>
<evidence type="ECO:0000313" key="6">
    <source>
        <dbReference type="EMBL" id="KFM79645.1"/>
    </source>
</evidence>
<feature type="compositionally biased region" description="Polar residues" evidence="4">
    <location>
        <begin position="325"/>
        <end position="347"/>
    </location>
</feature>
<dbReference type="OrthoDB" id="6021951at2759"/>
<dbReference type="SUPFAM" id="SSF50156">
    <property type="entry name" value="PDZ domain-like"/>
    <property type="match status" value="1"/>
</dbReference>
<gene>
    <name evidence="6" type="ORF">X975_23845</name>
</gene>
<dbReference type="GO" id="GO:0005886">
    <property type="term" value="C:plasma membrane"/>
    <property type="evidence" value="ECO:0007669"/>
    <property type="project" value="TreeGrafter"/>
</dbReference>
<feature type="compositionally biased region" description="Basic and acidic residues" evidence="4">
    <location>
        <begin position="180"/>
        <end position="195"/>
    </location>
</feature>
<feature type="domain" description="PDZ" evidence="5">
    <location>
        <begin position="1"/>
        <end position="49"/>
    </location>
</feature>
<dbReference type="GO" id="GO:0032426">
    <property type="term" value="C:stereocilium tip"/>
    <property type="evidence" value="ECO:0007669"/>
    <property type="project" value="TreeGrafter"/>
</dbReference>
<keyword evidence="2" id="KW-0677">Repeat</keyword>
<dbReference type="EMBL" id="KK121061">
    <property type="protein sequence ID" value="KFM79645.1"/>
    <property type="molecule type" value="Genomic_DNA"/>
</dbReference>
<organism evidence="6 7">
    <name type="scientific">Stegodyphus mimosarum</name>
    <name type="common">African social velvet spider</name>
    <dbReference type="NCBI Taxonomy" id="407821"/>
    <lineage>
        <taxon>Eukaryota</taxon>
        <taxon>Metazoa</taxon>
        <taxon>Ecdysozoa</taxon>
        <taxon>Arthropoda</taxon>
        <taxon>Chelicerata</taxon>
        <taxon>Arachnida</taxon>
        <taxon>Araneae</taxon>
        <taxon>Araneomorphae</taxon>
        <taxon>Entelegynae</taxon>
        <taxon>Eresoidea</taxon>
        <taxon>Eresidae</taxon>
        <taxon>Stegodyphus</taxon>
    </lineage>
</organism>
<evidence type="ECO:0000313" key="7">
    <source>
        <dbReference type="Proteomes" id="UP000054359"/>
    </source>
</evidence>